<feature type="repeat" description="WD" evidence="1">
    <location>
        <begin position="823"/>
        <end position="855"/>
    </location>
</feature>
<feature type="repeat" description="WD" evidence="1">
    <location>
        <begin position="657"/>
        <end position="699"/>
    </location>
</feature>
<dbReference type="InterPro" id="IPR015943">
    <property type="entry name" value="WD40/YVTN_repeat-like_dom_sf"/>
</dbReference>
<feature type="region of interest" description="Disordered" evidence="2">
    <location>
        <begin position="478"/>
        <end position="522"/>
    </location>
</feature>
<protein>
    <submittedName>
        <fullName evidence="4 5">Uncharacterized protein isoform X1</fullName>
    </submittedName>
</protein>
<dbReference type="InterPro" id="IPR036322">
    <property type="entry name" value="WD40_repeat_dom_sf"/>
</dbReference>
<dbReference type="SUPFAM" id="SSF50978">
    <property type="entry name" value="WD40 repeat-like"/>
    <property type="match status" value="1"/>
</dbReference>
<dbReference type="RefSeq" id="XP_071930479.1">
    <property type="nucleotide sequence ID" value="XM_072074378.1"/>
</dbReference>
<evidence type="ECO:0000256" key="1">
    <source>
        <dbReference type="PROSITE-ProRule" id="PRU00221"/>
    </source>
</evidence>
<dbReference type="GeneID" id="140035036"/>
<dbReference type="AlphaFoldDB" id="A0A6P6VQJ2"/>
<name>A0A6P6VQJ2_COFAR</name>
<dbReference type="InterPro" id="IPR044716">
    <property type="entry name" value="LEUNIG-like"/>
</dbReference>
<organism evidence="3 5">
    <name type="scientific">Coffea arabica</name>
    <name type="common">Arabian coffee</name>
    <dbReference type="NCBI Taxonomy" id="13443"/>
    <lineage>
        <taxon>Eukaryota</taxon>
        <taxon>Viridiplantae</taxon>
        <taxon>Streptophyta</taxon>
        <taxon>Embryophyta</taxon>
        <taxon>Tracheophyta</taxon>
        <taxon>Spermatophyta</taxon>
        <taxon>Magnoliopsida</taxon>
        <taxon>eudicotyledons</taxon>
        <taxon>Gunneridae</taxon>
        <taxon>Pentapetalae</taxon>
        <taxon>asterids</taxon>
        <taxon>lamiids</taxon>
        <taxon>Gentianales</taxon>
        <taxon>Rubiaceae</taxon>
        <taxon>Ixoroideae</taxon>
        <taxon>Gardenieae complex</taxon>
        <taxon>Bertiereae - Coffeeae clade</taxon>
        <taxon>Coffeeae</taxon>
        <taxon>Coffea</taxon>
    </lineage>
</organism>
<dbReference type="InterPro" id="IPR001680">
    <property type="entry name" value="WD40_rpt"/>
</dbReference>
<gene>
    <name evidence="4 5" type="primary">LOC140035036</name>
</gene>
<keyword evidence="3" id="KW-1185">Reference proteome</keyword>
<dbReference type="Pfam" id="PF08513">
    <property type="entry name" value="LisH"/>
    <property type="match status" value="1"/>
</dbReference>
<dbReference type="PANTHER" id="PTHR44376:SF8">
    <property type="entry name" value="TRANSCRIPTIONAL COREPRESSOR LEUNIG-LIKE"/>
    <property type="match status" value="1"/>
</dbReference>
<evidence type="ECO:0000313" key="3">
    <source>
        <dbReference type="Proteomes" id="UP001652660"/>
    </source>
</evidence>
<keyword evidence="1" id="KW-0853">WD repeat</keyword>
<dbReference type="InterPro" id="IPR006594">
    <property type="entry name" value="LisH"/>
</dbReference>
<dbReference type="PROSITE" id="PS50294">
    <property type="entry name" value="WD_REPEATS_REGION"/>
    <property type="match status" value="3"/>
</dbReference>
<evidence type="ECO:0000313" key="4">
    <source>
        <dbReference type="RefSeq" id="XP_071930478.1"/>
    </source>
</evidence>
<dbReference type="SMART" id="SM00320">
    <property type="entry name" value="WD40"/>
    <property type="match status" value="7"/>
</dbReference>
<dbReference type="PANTHER" id="PTHR44376">
    <property type="entry name" value="TRANSCRIPTIONAL REGULATOR OF FILAMENTOUS GROWTH FLO8"/>
    <property type="match status" value="1"/>
</dbReference>
<dbReference type="PROSITE" id="PS50896">
    <property type="entry name" value="LISH"/>
    <property type="match status" value="1"/>
</dbReference>
<dbReference type="Gene3D" id="2.130.10.10">
    <property type="entry name" value="YVTN repeat-like/Quinoprotein amine dehydrogenase"/>
    <property type="match status" value="2"/>
</dbReference>
<dbReference type="CDD" id="cd00200">
    <property type="entry name" value="WD40"/>
    <property type="match status" value="1"/>
</dbReference>
<evidence type="ECO:0000313" key="5">
    <source>
        <dbReference type="RefSeq" id="XP_071930479.1"/>
    </source>
</evidence>
<reference evidence="4 5" key="1">
    <citation type="submission" date="2025-05" db="UniProtKB">
        <authorList>
            <consortium name="RefSeq"/>
        </authorList>
    </citation>
    <scope>IDENTIFICATION</scope>
    <source>
        <tissue evidence="4 5">Leaves</tissue>
    </source>
</reference>
<dbReference type="Pfam" id="PF00400">
    <property type="entry name" value="WD40"/>
    <property type="match status" value="4"/>
</dbReference>
<dbReference type="PROSITE" id="PS50082">
    <property type="entry name" value="WD_REPEATS_2"/>
    <property type="match status" value="3"/>
</dbReference>
<proteinExistence type="predicted"/>
<evidence type="ECO:0000256" key="2">
    <source>
        <dbReference type="SAM" id="MobiDB-lite"/>
    </source>
</evidence>
<feature type="repeat" description="WD" evidence="1">
    <location>
        <begin position="614"/>
        <end position="646"/>
    </location>
</feature>
<dbReference type="GO" id="GO:0003714">
    <property type="term" value="F:transcription corepressor activity"/>
    <property type="evidence" value="ECO:0007669"/>
    <property type="project" value="InterPro"/>
</dbReference>
<dbReference type="RefSeq" id="XP_071930478.1">
    <property type="nucleotide sequence ID" value="XM_072074377.1"/>
</dbReference>
<dbReference type="Proteomes" id="UP001652660">
    <property type="component" value="Chromosome 2c"/>
</dbReference>
<accession>A0A6P6VQJ2</accession>
<sequence length="855" mass="95755">MAEWNPQKVLDKYVHDYMIKKNMHEAAEIFVQEDNLGEHAVAIDCPEGFLKEWWSLFWDIYCSRLSQANEVGAAEPSPEDIVPPTGNVLQNIPPIMPRPIMLRPPVSQQTTRNKQQNPLASLPRPQLIQQALNSMQTTFPLLSRLEMIQQPVNAMQTPFPMLPRPEMIHQAMNAMQTPFPILPRAETIQQAMDAIQTSFPILPRPEMIQQAMNVMQATRPILPRPEINQQVMSVIPMSKLDFSSNFAVGRGFGMHCGEMPTLFSKMYDQEYLKCSFTDLTANFQLLEVEKMTQMLPSSSNFSRQHQIPEEIQRQKMFENIQAQFARDGGHGLNLETSKDAVPVPQGAPQAAVQEREVFDAGKGKSVQQIPVHDHLLRGVGSFSPGRRQPYLSTVPLPNQQQQTPAFGAHYQQYHLAKPEVQNSGRLTLPVSGSFCNLPSRMIIDFDLGKVLQLPGNAQIGSGTVVQQRVPGLQMAKETLIPEKQQTPELKRHKSKESVKSRKNSSSVLPVPSNLDGSNAEGQNTMDEDIQLHIPDENDNCNDLSTALSTFQQTSPALDKSAWKGFSFGEFGSLQSPNNKLLSCHFTSTGRLLAGAGYEKKILIWNMETLSVDVMEGHSDLITDIRFRPNSTVFATSSFDKSLQIWDASKPTNPPSKLDGHSKHVMSLDFHPRMGDVLCSCDSSNEMRIWNVTRQTCVHTSQGGSRQVRFQPQRGDLLASASGNIINLIDVETNKITYQFKGHDKDVRSLCWDNGGTYIASVSEDSARIWTINLGGRCIYHLHCTGNKYESCTFHPGYAQLMVIGTNQRLELWSPTDTNKTQSYDAHDDIIAALADSPHTETIASASHDNWLKLWK</sequence>